<dbReference type="InterPro" id="IPR028098">
    <property type="entry name" value="Glyco_trans_4-like_N"/>
</dbReference>
<sequence length="386" mass="43423">MLKQSFASKLDLWFPNMFGFKGGIQVYSAFLLQALQNLFADAKYNVYLKHDIKTSSDINYLDKTQFHFSGMFPLKLRTPMFASKIITQGLIDKPNLVISTHLNFAIAAHQLKRLNGTPYWAVAHGVDAWNITNPKLQAALRSADKIISVSSYTRDRLLSEQNLDPDKVLLLFNTFDANRFKITTKPAHLLERYKLKAEQPIILTVTRLASDERYKGYDQILQALPQIRHQLPDAHYIVVGKGDDVSRVKQLISELNLQDCVTLAGFVPDEELNEHYNLCDVFAMPSQGEGFGIVYLEALACGKPTLAGNQDGAVDPLCHGELGALVNPTNVDEIAQNLIQILQGTYTNSLIYQPEALRQKVIDKFGFDRFQETVANLMQNYAPKAK</sequence>
<proteinExistence type="predicted"/>
<dbReference type="SUPFAM" id="SSF53756">
    <property type="entry name" value="UDP-Glycosyltransferase/glycogen phosphorylase"/>
    <property type="match status" value="1"/>
</dbReference>
<dbReference type="PANTHER" id="PTHR45871:SF1">
    <property type="entry name" value="PHOSPHATIDYLINOSITOL N-ACETYLGLUCOSAMINYLTRANSFERASE SUBUNIT A"/>
    <property type="match status" value="1"/>
</dbReference>
<dbReference type="InterPro" id="IPR001296">
    <property type="entry name" value="Glyco_trans_1"/>
</dbReference>
<dbReference type="PANTHER" id="PTHR45871">
    <property type="entry name" value="N-ACETYLGLUCOSAMINYL-PHOSPHATIDYLINOSITOL BIOSYNTHETIC PROTEIN"/>
    <property type="match status" value="1"/>
</dbReference>
<evidence type="ECO:0008006" key="5">
    <source>
        <dbReference type="Google" id="ProtNLM"/>
    </source>
</evidence>
<protein>
    <recommendedName>
        <fullName evidence="5">Glycosyl transferase</fullName>
    </recommendedName>
</protein>
<dbReference type="OrthoDB" id="9802525at2"/>
<dbReference type="RefSeq" id="WP_127081012.1">
    <property type="nucleotide sequence ID" value="NZ_RSCL01000005.1"/>
</dbReference>
<dbReference type="Pfam" id="PF00534">
    <property type="entry name" value="Glycos_transf_1"/>
    <property type="match status" value="1"/>
</dbReference>
<evidence type="ECO:0000313" key="4">
    <source>
        <dbReference type="Proteomes" id="UP000271624"/>
    </source>
</evidence>
<organism evidence="3 4">
    <name type="scientific">Dulcicalothrix desertica PCC 7102</name>
    <dbReference type="NCBI Taxonomy" id="232991"/>
    <lineage>
        <taxon>Bacteria</taxon>
        <taxon>Bacillati</taxon>
        <taxon>Cyanobacteriota</taxon>
        <taxon>Cyanophyceae</taxon>
        <taxon>Nostocales</taxon>
        <taxon>Calotrichaceae</taxon>
        <taxon>Dulcicalothrix</taxon>
    </lineage>
</organism>
<comment type="caution">
    <text evidence="3">The sequence shown here is derived from an EMBL/GenBank/DDBJ whole genome shotgun (WGS) entry which is preliminary data.</text>
</comment>
<name>A0A3S1CH34_9CYAN</name>
<accession>A0A3S1CH34</accession>
<evidence type="ECO:0000313" key="3">
    <source>
        <dbReference type="EMBL" id="RUT07174.1"/>
    </source>
</evidence>
<dbReference type="Pfam" id="PF13439">
    <property type="entry name" value="Glyco_transf_4"/>
    <property type="match status" value="1"/>
</dbReference>
<feature type="domain" description="Glycosyl transferase family 1" evidence="1">
    <location>
        <begin position="194"/>
        <end position="344"/>
    </location>
</feature>
<evidence type="ECO:0000259" key="2">
    <source>
        <dbReference type="Pfam" id="PF13439"/>
    </source>
</evidence>
<dbReference type="Gene3D" id="3.40.50.2000">
    <property type="entry name" value="Glycogen Phosphorylase B"/>
    <property type="match status" value="2"/>
</dbReference>
<feature type="domain" description="Glycosyltransferase subfamily 4-like N-terminal" evidence="2">
    <location>
        <begin position="67"/>
        <end position="178"/>
    </location>
</feature>
<dbReference type="GO" id="GO:0016757">
    <property type="term" value="F:glycosyltransferase activity"/>
    <property type="evidence" value="ECO:0007669"/>
    <property type="project" value="InterPro"/>
</dbReference>
<evidence type="ECO:0000259" key="1">
    <source>
        <dbReference type="Pfam" id="PF00534"/>
    </source>
</evidence>
<dbReference type="AlphaFoldDB" id="A0A3S1CH34"/>
<dbReference type="Proteomes" id="UP000271624">
    <property type="component" value="Unassembled WGS sequence"/>
</dbReference>
<reference evidence="3" key="2">
    <citation type="journal article" date="2019" name="Genome Biol. Evol.">
        <title>Day and night: Metabolic profiles and evolutionary relationships of six axenic non-marine cyanobacteria.</title>
        <authorList>
            <person name="Will S.E."/>
            <person name="Henke P."/>
            <person name="Boedeker C."/>
            <person name="Huang S."/>
            <person name="Brinkmann H."/>
            <person name="Rohde M."/>
            <person name="Jarek M."/>
            <person name="Friedl T."/>
            <person name="Seufert S."/>
            <person name="Schumacher M."/>
            <person name="Overmann J."/>
            <person name="Neumann-Schaal M."/>
            <person name="Petersen J."/>
        </authorList>
    </citation>
    <scope>NUCLEOTIDE SEQUENCE [LARGE SCALE GENOMIC DNA]</scope>
    <source>
        <strain evidence="3">PCC 7102</strain>
    </source>
</reference>
<gene>
    <name evidence="3" type="ORF">DSM106972_024350</name>
</gene>
<reference evidence="3" key="1">
    <citation type="submission" date="2018-12" db="EMBL/GenBank/DDBJ databases">
        <authorList>
            <person name="Will S."/>
            <person name="Neumann-Schaal M."/>
            <person name="Henke P."/>
        </authorList>
    </citation>
    <scope>NUCLEOTIDE SEQUENCE</scope>
    <source>
        <strain evidence="3">PCC 7102</strain>
    </source>
</reference>
<keyword evidence="4" id="KW-1185">Reference proteome</keyword>
<dbReference type="EMBL" id="RSCL01000005">
    <property type="protein sequence ID" value="RUT07174.1"/>
    <property type="molecule type" value="Genomic_DNA"/>
</dbReference>